<evidence type="ECO:0008006" key="3">
    <source>
        <dbReference type="Google" id="ProtNLM"/>
    </source>
</evidence>
<reference evidence="1" key="1">
    <citation type="submission" date="2021-01" db="EMBL/GenBank/DDBJ databases">
        <title>Whole genome shotgun sequence of Cellulomonas pakistanensis NBRC 110800.</title>
        <authorList>
            <person name="Komaki H."/>
            <person name="Tamura T."/>
        </authorList>
    </citation>
    <scope>NUCLEOTIDE SEQUENCE</scope>
    <source>
        <strain evidence="1">NBRC 110800</strain>
    </source>
</reference>
<evidence type="ECO:0000313" key="1">
    <source>
        <dbReference type="EMBL" id="GIG36823.1"/>
    </source>
</evidence>
<organism evidence="1 2">
    <name type="scientific">Cellulomonas pakistanensis</name>
    <dbReference type="NCBI Taxonomy" id="992287"/>
    <lineage>
        <taxon>Bacteria</taxon>
        <taxon>Bacillati</taxon>
        <taxon>Actinomycetota</taxon>
        <taxon>Actinomycetes</taxon>
        <taxon>Micrococcales</taxon>
        <taxon>Cellulomonadaceae</taxon>
        <taxon>Cellulomonas</taxon>
    </lineage>
</organism>
<comment type="caution">
    <text evidence="1">The sequence shown here is derived from an EMBL/GenBank/DDBJ whole genome shotgun (WGS) entry which is preliminary data.</text>
</comment>
<protein>
    <recommendedName>
        <fullName evidence="3">DUF2180 family protein</fullName>
    </recommendedName>
</protein>
<gene>
    <name evidence="1" type="ORF">Cpa01nite_22040</name>
</gene>
<dbReference type="AlphaFoldDB" id="A0A919PAX5"/>
<keyword evidence="2" id="KW-1185">Reference proteome</keyword>
<name>A0A919PAX5_9CELL</name>
<dbReference type="Proteomes" id="UP000642125">
    <property type="component" value="Unassembled WGS sequence"/>
</dbReference>
<dbReference type="EMBL" id="BONO01000016">
    <property type="protein sequence ID" value="GIG36823.1"/>
    <property type="molecule type" value="Genomic_DNA"/>
</dbReference>
<sequence>MYCYEDAKNDVQVPAVALCRGCGAAVCAGHLRETVTENVVRNGVGAPTVRPDGRALACLTCSAVAA</sequence>
<evidence type="ECO:0000313" key="2">
    <source>
        <dbReference type="Proteomes" id="UP000642125"/>
    </source>
</evidence>
<accession>A0A919PAX5</accession>
<dbReference type="RefSeq" id="WP_203668851.1">
    <property type="nucleotide sequence ID" value="NZ_BONO01000016.1"/>
</dbReference>
<proteinExistence type="predicted"/>